<evidence type="ECO:0000313" key="2">
    <source>
        <dbReference type="Proteomes" id="UP000543554"/>
    </source>
</evidence>
<dbReference type="EMBL" id="JACJIB010000012">
    <property type="protein sequence ID" value="MBA8916012.1"/>
    <property type="molecule type" value="Genomic_DNA"/>
</dbReference>
<dbReference type="Proteomes" id="UP000543554">
    <property type="component" value="Unassembled WGS sequence"/>
</dbReference>
<reference evidence="1 2" key="1">
    <citation type="submission" date="2020-08" db="EMBL/GenBank/DDBJ databases">
        <title>Genomic Encyclopedia of Type Strains, Phase IV (KMG-IV): sequencing the most valuable type-strain genomes for metagenomic binning, comparative biology and taxonomic classification.</title>
        <authorList>
            <person name="Goeker M."/>
        </authorList>
    </citation>
    <scope>NUCLEOTIDE SEQUENCE [LARGE SCALE GENOMIC DNA]</scope>
    <source>
        <strain evidence="1 2">DSM 11490</strain>
    </source>
</reference>
<accession>A0AA40S7Z8</accession>
<gene>
    <name evidence="1" type="ORF">HNR51_005129</name>
</gene>
<evidence type="ECO:0000313" key="1">
    <source>
        <dbReference type="EMBL" id="MBA8916012.1"/>
    </source>
</evidence>
<organism evidence="1 2">
    <name type="scientific">Methylorubrum thiocyanatum</name>
    <dbReference type="NCBI Taxonomy" id="47958"/>
    <lineage>
        <taxon>Bacteria</taxon>
        <taxon>Pseudomonadati</taxon>
        <taxon>Pseudomonadota</taxon>
        <taxon>Alphaproteobacteria</taxon>
        <taxon>Hyphomicrobiales</taxon>
        <taxon>Methylobacteriaceae</taxon>
        <taxon>Methylorubrum</taxon>
    </lineage>
</organism>
<name>A0AA40S7Z8_9HYPH</name>
<comment type="caution">
    <text evidence="1">The sequence shown here is derived from an EMBL/GenBank/DDBJ whole genome shotgun (WGS) entry which is preliminary data.</text>
</comment>
<protein>
    <submittedName>
        <fullName evidence="1">Uncharacterized protein</fullName>
    </submittedName>
</protein>
<dbReference type="AlphaFoldDB" id="A0AA40S7Z8"/>
<proteinExistence type="predicted"/>
<keyword evidence="2" id="KW-1185">Reference proteome</keyword>
<dbReference type="RefSeq" id="WP_239681520.1">
    <property type="nucleotide sequence ID" value="NZ_BPRF01000011.1"/>
</dbReference>
<sequence>MQVTQISTNYATDPEVYHHPSGDLILPVVLDPAVAAQVRVIADRWKSESLSEAVADVLLVGLMSINSTARLT</sequence>